<dbReference type="Proteomes" id="UP001077788">
    <property type="component" value="Unassembled WGS sequence"/>
</dbReference>
<feature type="region of interest" description="Disordered" evidence="1">
    <location>
        <begin position="1"/>
        <end position="81"/>
    </location>
</feature>
<accession>A0A9Q4DK11</accession>
<reference evidence="2" key="2">
    <citation type="submission" date="2022-12" db="EMBL/GenBank/DDBJ databases">
        <authorList>
            <person name="Kardos G."/>
            <person name="Sarkozi R."/>
            <person name="Laczko L."/>
            <person name="Marton S."/>
            <person name="Makrai L."/>
            <person name="Banyai K."/>
            <person name="Fodor L."/>
        </authorList>
    </citation>
    <scope>NUCLEOTIDE SEQUENCE</scope>
    <source>
        <strain evidence="2">84/14</strain>
    </source>
</reference>
<protein>
    <submittedName>
        <fullName evidence="2">Uncharacterized protein</fullName>
    </submittedName>
</protein>
<name>A0A9Q4DK11_ACTPL</name>
<evidence type="ECO:0000256" key="1">
    <source>
        <dbReference type="SAM" id="MobiDB-lite"/>
    </source>
</evidence>
<dbReference type="EMBL" id="JAPQFC010001127">
    <property type="protein sequence ID" value="MCY6525023.1"/>
    <property type="molecule type" value="Genomic_DNA"/>
</dbReference>
<dbReference type="RefSeq" id="WP_267992330.1">
    <property type="nucleotide sequence ID" value="NZ_JAPQFC010001127.1"/>
</dbReference>
<reference evidence="2" key="1">
    <citation type="journal article" date="2021" name="Vet Sci">
        <title>O-Serogroups and Pathovirotypes of Escherichia coli Isolated from Post-Weaning Piglets Showing Diarrhoea and/or Oedema in South Korea.</title>
        <authorList>
            <person name="Byun J.W."/>
            <person name="Moon B.Y."/>
            <person name="Do K.H."/>
            <person name="Lee K."/>
            <person name="Lee H.Y."/>
            <person name="Kim W.I."/>
            <person name="So B."/>
            <person name="Lee W.K."/>
        </authorList>
    </citation>
    <scope>NUCLEOTIDE SEQUENCE</scope>
    <source>
        <strain evidence="2">84/14</strain>
    </source>
</reference>
<proteinExistence type="predicted"/>
<evidence type="ECO:0000313" key="2">
    <source>
        <dbReference type="EMBL" id="MCY6525023.1"/>
    </source>
</evidence>
<feature type="compositionally biased region" description="Polar residues" evidence="1">
    <location>
        <begin position="20"/>
        <end position="33"/>
    </location>
</feature>
<evidence type="ECO:0000313" key="3">
    <source>
        <dbReference type="Proteomes" id="UP001077788"/>
    </source>
</evidence>
<gene>
    <name evidence="2" type="ORF">OYG11_12540</name>
</gene>
<organism evidence="2 3">
    <name type="scientific">Actinobacillus pleuropneumoniae</name>
    <name type="common">Haemophilus pleuropneumoniae</name>
    <dbReference type="NCBI Taxonomy" id="715"/>
    <lineage>
        <taxon>Bacteria</taxon>
        <taxon>Pseudomonadati</taxon>
        <taxon>Pseudomonadota</taxon>
        <taxon>Gammaproteobacteria</taxon>
        <taxon>Pasteurellales</taxon>
        <taxon>Pasteurellaceae</taxon>
        <taxon>Actinobacillus</taxon>
    </lineage>
</organism>
<sequence length="81" mass="9079">MWDFILPLSDNEEEEALPVSTRSKSVIDSPQSSQKHKLSTPVIKEKAIGKKSSPKFNQTSPPQSNPSPSTKTLLIYDDMEY</sequence>
<comment type="caution">
    <text evidence="2">The sequence shown here is derived from an EMBL/GenBank/DDBJ whole genome shotgun (WGS) entry which is preliminary data.</text>
</comment>
<feature type="non-terminal residue" evidence="2">
    <location>
        <position position="81"/>
    </location>
</feature>
<dbReference type="AlphaFoldDB" id="A0A9Q4DK11"/>
<feature type="compositionally biased region" description="Low complexity" evidence="1">
    <location>
        <begin position="57"/>
        <end position="70"/>
    </location>
</feature>